<sequence>MAVKTIHVWIYSFCPIDLRPFTEGFFAACQTLNLRVEDIMKLDVYDDVAPGSQNKVQRLSVVNNIVSRAKWELDVDLGVVGYVTLESQQAESFNNLVHDFRVMSHAMQISASMGGVFIPIVLHYDNIEDFVRQAKAQGLDMPELLKNRGLVVDVRGKESKSLGNMMYDHVQKNQN</sequence>
<proteinExistence type="predicted"/>
<accession>A0A6A6GUN8</accession>
<evidence type="ECO:0000313" key="1">
    <source>
        <dbReference type="EMBL" id="KAF2229339.1"/>
    </source>
</evidence>
<dbReference type="OrthoDB" id="10404062at2759"/>
<dbReference type="Proteomes" id="UP000800092">
    <property type="component" value="Unassembled WGS sequence"/>
</dbReference>
<name>A0A6A6GUN8_VIRVR</name>
<protein>
    <submittedName>
        <fullName evidence="1">Uncharacterized protein</fullName>
    </submittedName>
</protein>
<dbReference type="AlphaFoldDB" id="A0A6A6GUN8"/>
<evidence type="ECO:0000313" key="2">
    <source>
        <dbReference type="Proteomes" id="UP000800092"/>
    </source>
</evidence>
<gene>
    <name evidence="1" type="ORF">EV356DRAFT_571232</name>
</gene>
<keyword evidence="2" id="KW-1185">Reference proteome</keyword>
<reference evidence="1" key="1">
    <citation type="journal article" date="2020" name="Stud. Mycol.">
        <title>101 Dothideomycetes genomes: a test case for predicting lifestyles and emergence of pathogens.</title>
        <authorList>
            <person name="Haridas S."/>
            <person name="Albert R."/>
            <person name="Binder M."/>
            <person name="Bloem J."/>
            <person name="Labutti K."/>
            <person name="Salamov A."/>
            <person name="Andreopoulos B."/>
            <person name="Baker S."/>
            <person name="Barry K."/>
            <person name="Bills G."/>
            <person name="Bluhm B."/>
            <person name="Cannon C."/>
            <person name="Castanera R."/>
            <person name="Culley D."/>
            <person name="Daum C."/>
            <person name="Ezra D."/>
            <person name="Gonzalez J."/>
            <person name="Henrissat B."/>
            <person name="Kuo A."/>
            <person name="Liang C."/>
            <person name="Lipzen A."/>
            <person name="Lutzoni F."/>
            <person name="Magnuson J."/>
            <person name="Mondo S."/>
            <person name="Nolan M."/>
            <person name="Ohm R."/>
            <person name="Pangilinan J."/>
            <person name="Park H.-J."/>
            <person name="Ramirez L."/>
            <person name="Alfaro M."/>
            <person name="Sun H."/>
            <person name="Tritt A."/>
            <person name="Yoshinaga Y."/>
            <person name="Zwiers L.-H."/>
            <person name="Turgeon B."/>
            <person name="Goodwin S."/>
            <person name="Spatafora J."/>
            <person name="Crous P."/>
            <person name="Grigoriev I."/>
        </authorList>
    </citation>
    <scope>NUCLEOTIDE SEQUENCE</scope>
    <source>
        <strain evidence="1">Tuck. ex Michener</strain>
    </source>
</reference>
<organism evidence="1 2">
    <name type="scientific">Viridothelium virens</name>
    <name type="common">Speckled blister lichen</name>
    <name type="synonym">Trypethelium virens</name>
    <dbReference type="NCBI Taxonomy" id="1048519"/>
    <lineage>
        <taxon>Eukaryota</taxon>
        <taxon>Fungi</taxon>
        <taxon>Dikarya</taxon>
        <taxon>Ascomycota</taxon>
        <taxon>Pezizomycotina</taxon>
        <taxon>Dothideomycetes</taxon>
        <taxon>Dothideomycetes incertae sedis</taxon>
        <taxon>Trypetheliales</taxon>
        <taxon>Trypetheliaceae</taxon>
        <taxon>Viridothelium</taxon>
    </lineage>
</organism>
<dbReference type="EMBL" id="ML991867">
    <property type="protein sequence ID" value="KAF2229339.1"/>
    <property type="molecule type" value="Genomic_DNA"/>
</dbReference>